<protein>
    <recommendedName>
        <fullName evidence="1">EVE domain-containing protein</fullName>
    </recommendedName>
</protein>
<dbReference type="EMBL" id="DS989848">
    <property type="protein sequence ID" value="EDX75761.1"/>
    <property type="molecule type" value="Genomic_DNA"/>
</dbReference>
<dbReference type="eggNOG" id="COG2947">
    <property type="taxonomic scope" value="Bacteria"/>
</dbReference>
<feature type="domain" description="EVE" evidence="1">
    <location>
        <begin position="2"/>
        <end position="137"/>
    </location>
</feature>
<dbReference type="Proteomes" id="UP000003835">
    <property type="component" value="Unassembled WGS sequence"/>
</dbReference>
<dbReference type="InterPro" id="IPR015947">
    <property type="entry name" value="PUA-like_sf"/>
</dbReference>
<accession>B4VQI7</accession>
<evidence type="ECO:0000313" key="2">
    <source>
        <dbReference type="EMBL" id="EDX75761.1"/>
    </source>
</evidence>
<organism evidence="2 3">
    <name type="scientific">Coleofasciculus chthonoplastes PCC 7420</name>
    <dbReference type="NCBI Taxonomy" id="118168"/>
    <lineage>
        <taxon>Bacteria</taxon>
        <taxon>Bacillati</taxon>
        <taxon>Cyanobacteriota</taxon>
        <taxon>Cyanophyceae</taxon>
        <taxon>Coleofasciculales</taxon>
        <taxon>Coleofasciculaceae</taxon>
        <taxon>Coleofasciculus</taxon>
    </lineage>
</organism>
<dbReference type="STRING" id="118168.MC7420_6416"/>
<dbReference type="RefSeq" id="WP_006100899.1">
    <property type="nucleotide sequence ID" value="NZ_DS989848.1"/>
</dbReference>
<sequence length="142" mass="16361">MAYWLFQGNPKYYRIIDAIRDFVQMPWLVTRYTKDMAAGDGVLIWKAGQDAGIYAIAEIIEPPKLLDKVPDIGYWIDKSRLGSKPQARIRFTTKLLEKPLLRDSLKQDAVLKSLGVLRVPNGTNYKVTPEEWQRVHELRGCL</sequence>
<dbReference type="Gene3D" id="3.10.590.10">
    <property type="entry name" value="ph1033 like domains"/>
    <property type="match status" value="1"/>
</dbReference>
<evidence type="ECO:0000313" key="3">
    <source>
        <dbReference type="Proteomes" id="UP000003835"/>
    </source>
</evidence>
<proteinExistence type="predicted"/>
<reference evidence="2 3" key="1">
    <citation type="submission" date="2008-07" db="EMBL/GenBank/DDBJ databases">
        <authorList>
            <person name="Tandeau de Marsac N."/>
            <person name="Ferriera S."/>
            <person name="Johnson J."/>
            <person name="Kravitz S."/>
            <person name="Beeson K."/>
            <person name="Sutton G."/>
            <person name="Rogers Y.-H."/>
            <person name="Friedman R."/>
            <person name="Frazier M."/>
            <person name="Venter J.C."/>
        </authorList>
    </citation>
    <scope>NUCLEOTIDE SEQUENCE [LARGE SCALE GENOMIC DNA]</scope>
    <source>
        <strain evidence="2 3">PCC 7420</strain>
    </source>
</reference>
<dbReference type="SUPFAM" id="SSF88697">
    <property type="entry name" value="PUA domain-like"/>
    <property type="match status" value="1"/>
</dbReference>
<keyword evidence="3" id="KW-1185">Reference proteome</keyword>
<dbReference type="Pfam" id="PF01878">
    <property type="entry name" value="EVE"/>
    <property type="match status" value="1"/>
</dbReference>
<dbReference type="InterPro" id="IPR002740">
    <property type="entry name" value="EVE_domain"/>
</dbReference>
<dbReference type="AlphaFoldDB" id="B4VQI7"/>
<dbReference type="OrthoDB" id="460469at2"/>
<gene>
    <name evidence="2" type="ORF">MC7420_6416</name>
</gene>
<evidence type="ECO:0000259" key="1">
    <source>
        <dbReference type="Pfam" id="PF01878"/>
    </source>
</evidence>
<dbReference type="HOGENOM" id="CLU_134962_0_0_3"/>
<name>B4VQI7_9CYAN</name>